<dbReference type="EMBL" id="HBUE01111680">
    <property type="protein sequence ID" value="CAG6489114.1"/>
    <property type="molecule type" value="Transcribed_RNA"/>
</dbReference>
<evidence type="ECO:0000256" key="1">
    <source>
        <dbReference type="SAM" id="MobiDB-lite"/>
    </source>
</evidence>
<sequence length="116" mass="14001">MEQMRRRELGKKGLAKNESTKSNYKEICPHLGIAENRFAGEVEMKKQREKKDYIYILTAKQNYRNRRKEVRGHLAFTALHCWQHRNLKKDKQARPQYRVFISCCYAKCLFTEFEQL</sequence>
<organism evidence="2">
    <name type="scientific">Culex pipiens</name>
    <name type="common">House mosquito</name>
    <dbReference type="NCBI Taxonomy" id="7175"/>
    <lineage>
        <taxon>Eukaryota</taxon>
        <taxon>Metazoa</taxon>
        <taxon>Ecdysozoa</taxon>
        <taxon>Arthropoda</taxon>
        <taxon>Hexapoda</taxon>
        <taxon>Insecta</taxon>
        <taxon>Pterygota</taxon>
        <taxon>Neoptera</taxon>
        <taxon>Endopterygota</taxon>
        <taxon>Diptera</taxon>
        <taxon>Nematocera</taxon>
        <taxon>Culicoidea</taxon>
        <taxon>Culicidae</taxon>
        <taxon>Culicinae</taxon>
        <taxon>Culicini</taxon>
        <taxon>Culex</taxon>
        <taxon>Culex</taxon>
    </lineage>
</organism>
<reference evidence="2" key="1">
    <citation type="submission" date="2021-05" db="EMBL/GenBank/DDBJ databases">
        <authorList>
            <person name="Alioto T."/>
            <person name="Alioto T."/>
            <person name="Gomez Garrido J."/>
        </authorList>
    </citation>
    <scope>NUCLEOTIDE SEQUENCE</scope>
</reference>
<evidence type="ECO:0000313" key="2">
    <source>
        <dbReference type="EMBL" id="CAG6603613.1"/>
    </source>
</evidence>
<dbReference type="AlphaFoldDB" id="A0A8D8L818"/>
<feature type="region of interest" description="Disordered" evidence="1">
    <location>
        <begin position="1"/>
        <end position="21"/>
    </location>
</feature>
<feature type="compositionally biased region" description="Basic and acidic residues" evidence="1">
    <location>
        <begin position="1"/>
        <end position="11"/>
    </location>
</feature>
<accession>A0A8D8L818</accession>
<name>A0A8D8L818_CULPI</name>
<protein>
    <submittedName>
        <fullName evidence="2">(northern house mosquito) hypothetical protein</fullName>
    </submittedName>
</protein>
<proteinExistence type="predicted"/>
<dbReference type="EMBL" id="HBUE01351566">
    <property type="protein sequence ID" value="CAG6603613.1"/>
    <property type="molecule type" value="Transcribed_RNA"/>
</dbReference>
<dbReference type="EMBL" id="HBUE01111678">
    <property type="protein sequence ID" value="CAG6489111.1"/>
    <property type="molecule type" value="Transcribed_RNA"/>
</dbReference>
<dbReference type="EMBL" id="HBUE01244465">
    <property type="protein sequence ID" value="CAG6551319.1"/>
    <property type="molecule type" value="Transcribed_RNA"/>
</dbReference>